<dbReference type="OrthoDB" id="5584477at2759"/>
<keyword evidence="3" id="KW-1185">Reference proteome</keyword>
<evidence type="ECO:0000313" key="3">
    <source>
        <dbReference type="Proteomes" id="UP001143981"/>
    </source>
</evidence>
<organism evidence="2 3">
    <name type="scientific">Coemansia biformis</name>
    <dbReference type="NCBI Taxonomy" id="1286918"/>
    <lineage>
        <taxon>Eukaryota</taxon>
        <taxon>Fungi</taxon>
        <taxon>Fungi incertae sedis</taxon>
        <taxon>Zoopagomycota</taxon>
        <taxon>Kickxellomycotina</taxon>
        <taxon>Kickxellomycetes</taxon>
        <taxon>Kickxellales</taxon>
        <taxon>Kickxellaceae</taxon>
        <taxon>Coemansia</taxon>
    </lineage>
</organism>
<feature type="non-terminal residue" evidence="2">
    <location>
        <position position="186"/>
    </location>
</feature>
<evidence type="ECO:0000313" key="2">
    <source>
        <dbReference type="EMBL" id="KAJ1718003.1"/>
    </source>
</evidence>
<protein>
    <recommendedName>
        <fullName evidence="1">Fungal-type protein kinase domain-containing protein</fullName>
    </recommendedName>
</protein>
<dbReference type="Proteomes" id="UP001143981">
    <property type="component" value="Unassembled WGS sequence"/>
</dbReference>
<dbReference type="Pfam" id="PF17667">
    <property type="entry name" value="Pkinase_fungal"/>
    <property type="match status" value="1"/>
</dbReference>
<reference evidence="2" key="1">
    <citation type="submission" date="2022-07" db="EMBL/GenBank/DDBJ databases">
        <title>Phylogenomic reconstructions and comparative analyses of Kickxellomycotina fungi.</title>
        <authorList>
            <person name="Reynolds N.K."/>
            <person name="Stajich J.E."/>
            <person name="Barry K."/>
            <person name="Grigoriev I.V."/>
            <person name="Crous P."/>
            <person name="Smith M.E."/>
        </authorList>
    </citation>
    <scope>NUCLEOTIDE SEQUENCE</scope>
    <source>
        <strain evidence="2">BCRC 34381</strain>
    </source>
</reference>
<evidence type="ECO:0000259" key="1">
    <source>
        <dbReference type="Pfam" id="PF17667"/>
    </source>
</evidence>
<name>A0A9W8CNF2_9FUNG</name>
<gene>
    <name evidence="2" type="ORF">LPJ61_006960</name>
</gene>
<feature type="domain" description="Fungal-type protein kinase" evidence="1">
    <location>
        <begin position="92"/>
        <end position="184"/>
    </location>
</feature>
<feature type="non-terminal residue" evidence="2">
    <location>
        <position position="1"/>
    </location>
</feature>
<accession>A0A9W8CNF2</accession>
<dbReference type="AlphaFoldDB" id="A0A9W8CNF2"/>
<comment type="caution">
    <text evidence="2">The sequence shown here is derived from an EMBL/GenBank/DDBJ whole genome shotgun (WGS) entry which is preliminary data.</text>
</comment>
<dbReference type="InterPro" id="IPR040976">
    <property type="entry name" value="Pkinase_fungal"/>
</dbReference>
<sequence length="186" mass="21272">NYGALLNWVRHPERIPTSEQHMYPWIKAFIAFVADSLPGTLRRISELGSCLPHVNLRRVIAYELEDDVANGSDDRRQPGAALAKDTSQTVCSSDNARSYYRDAAAVIEVKRFPYQQWDAYKDLFVYMRNIYVNQHNRRYAWGLTICGTCVRACLFGHDKVIASDAMDVSTVDGRHRFVSLLVNWAL</sequence>
<proteinExistence type="predicted"/>
<dbReference type="EMBL" id="JANBOI010004057">
    <property type="protein sequence ID" value="KAJ1718003.1"/>
    <property type="molecule type" value="Genomic_DNA"/>
</dbReference>